<organism evidence="2 3">
    <name type="scientific">Dentiscutata erythropus</name>
    <dbReference type="NCBI Taxonomy" id="1348616"/>
    <lineage>
        <taxon>Eukaryota</taxon>
        <taxon>Fungi</taxon>
        <taxon>Fungi incertae sedis</taxon>
        <taxon>Mucoromycota</taxon>
        <taxon>Glomeromycotina</taxon>
        <taxon>Glomeromycetes</taxon>
        <taxon>Diversisporales</taxon>
        <taxon>Gigasporaceae</taxon>
        <taxon>Dentiscutata</taxon>
    </lineage>
</organism>
<feature type="transmembrane region" description="Helical" evidence="1">
    <location>
        <begin position="26"/>
        <end position="49"/>
    </location>
</feature>
<dbReference type="EMBL" id="CAJVPY010005116">
    <property type="protein sequence ID" value="CAG8635842.1"/>
    <property type="molecule type" value="Genomic_DNA"/>
</dbReference>
<comment type="caution">
    <text evidence="2">The sequence shown here is derived from an EMBL/GenBank/DDBJ whole genome shotgun (WGS) entry which is preliminary data.</text>
</comment>
<evidence type="ECO:0000313" key="2">
    <source>
        <dbReference type="EMBL" id="CAG8635842.1"/>
    </source>
</evidence>
<keyword evidence="3" id="KW-1185">Reference proteome</keyword>
<dbReference type="AlphaFoldDB" id="A0A9N9DGV8"/>
<evidence type="ECO:0000313" key="3">
    <source>
        <dbReference type="Proteomes" id="UP000789405"/>
    </source>
</evidence>
<keyword evidence="1" id="KW-0812">Transmembrane</keyword>
<evidence type="ECO:0000256" key="1">
    <source>
        <dbReference type="SAM" id="Phobius"/>
    </source>
</evidence>
<feature type="non-terminal residue" evidence="2">
    <location>
        <position position="217"/>
    </location>
</feature>
<keyword evidence="1" id="KW-0472">Membrane</keyword>
<accession>A0A9N9DGV8</accession>
<keyword evidence="1" id="KW-1133">Transmembrane helix</keyword>
<sequence length="217" mass="25185">MNNSSDDPDEGDYKSEITIENSSDKWGWITFVAIMIVFVIVIIVVVIIFTMSDIVTEYDTTKIPFQYQLSLRNLYAINDRYDYVISSLPDHEFNQESNLTALQEDRYLPNGTMHRVITATAFYTNIFYVAWGPPITIKFVTSNQTTSDDLISCDYQFVWTVIVNGYVNRKCENESDFRTISYVKGSSLFGFAFYSLDEKEVYAYTTIPDLAVWDYFR</sequence>
<proteinExistence type="predicted"/>
<protein>
    <submittedName>
        <fullName evidence="2">23698_t:CDS:1</fullName>
    </submittedName>
</protein>
<reference evidence="2" key="1">
    <citation type="submission" date="2021-06" db="EMBL/GenBank/DDBJ databases">
        <authorList>
            <person name="Kallberg Y."/>
            <person name="Tangrot J."/>
            <person name="Rosling A."/>
        </authorList>
    </citation>
    <scope>NUCLEOTIDE SEQUENCE</scope>
    <source>
        <strain evidence="2">MA453B</strain>
    </source>
</reference>
<dbReference type="OrthoDB" id="2371287at2759"/>
<dbReference type="Proteomes" id="UP000789405">
    <property type="component" value="Unassembled WGS sequence"/>
</dbReference>
<name>A0A9N9DGV8_9GLOM</name>
<gene>
    <name evidence="2" type="ORF">DERYTH_LOCUS9391</name>
</gene>